<dbReference type="Gene3D" id="3.40.50.1980">
    <property type="entry name" value="Nitrogenase molybdenum iron protein domain"/>
    <property type="match status" value="2"/>
</dbReference>
<dbReference type="GO" id="GO:0043565">
    <property type="term" value="F:sequence-specific DNA binding"/>
    <property type="evidence" value="ECO:0007669"/>
    <property type="project" value="InterPro"/>
</dbReference>
<dbReference type="GO" id="GO:0003700">
    <property type="term" value="F:DNA-binding transcription factor activity"/>
    <property type="evidence" value="ECO:0007669"/>
    <property type="project" value="InterPro"/>
</dbReference>
<comment type="caution">
    <text evidence="10">The sequence shown here is derived from an EMBL/GenBank/DDBJ whole genome shotgun (WGS) entry which is preliminary data.</text>
</comment>
<dbReference type="Gene3D" id="1.10.10.60">
    <property type="entry name" value="Homeodomain-like"/>
    <property type="match status" value="2"/>
</dbReference>
<evidence type="ECO:0000256" key="1">
    <source>
        <dbReference type="ARBA" id="ARBA00004196"/>
    </source>
</evidence>
<protein>
    <submittedName>
        <fullName evidence="10">ABC transporter substrate-binding protein</fullName>
    </submittedName>
</protein>
<name>A0A7X2H2X3_9BACL</name>
<gene>
    <name evidence="10" type="ORF">GJB61_01635</name>
</gene>
<evidence type="ECO:0000256" key="5">
    <source>
        <dbReference type="ARBA" id="ARBA00023015"/>
    </source>
</evidence>
<proteinExistence type="inferred from homology"/>
<keyword evidence="3" id="KW-0813">Transport</keyword>
<evidence type="ECO:0000259" key="8">
    <source>
        <dbReference type="PROSITE" id="PS01124"/>
    </source>
</evidence>
<dbReference type="GO" id="GO:1901678">
    <property type="term" value="P:iron coordination entity transport"/>
    <property type="evidence" value="ECO:0007669"/>
    <property type="project" value="UniProtKB-ARBA"/>
</dbReference>
<dbReference type="SUPFAM" id="SSF53807">
    <property type="entry name" value="Helical backbone' metal receptor"/>
    <property type="match status" value="1"/>
</dbReference>
<dbReference type="RefSeq" id="WP_154116495.1">
    <property type="nucleotide sequence ID" value="NZ_WJXB01000001.1"/>
</dbReference>
<evidence type="ECO:0000256" key="6">
    <source>
        <dbReference type="ARBA" id="ARBA00023125"/>
    </source>
</evidence>
<dbReference type="Pfam" id="PF01497">
    <property type="entry name" value="Peripla_BP_2"/>
    <property type="match status" value="1"/>
</dbReference>
<dbReference type="PROSITE" id="PS00041">
    <property type="entry name" value="HTH_ARAC_FAMILY_1"/>
    <property type="match status" value="1"/>
</dbReference>
<keyword evidence="4" id="KW-0732">Signal</keyword>
<keyword evidence="6" id="KW-0238">DNA-binding</keyword>
<keyword evidence="11" id="KW-1185">Reference proteome</keyword>
<dbReference type="PROSITE" id="PS01124">
    <property type="entry name" value="HTH_ARAC_FAMILY_2"/>
    <property type="match status" value="1"/>
</dbReference>
<evidence type="ECO:0000256" key="4">
    <source>
        <dbReference type="ARBA" id="ARBA00022729"/>
    </source>
</evidence>
<evidence type="ECO:0000259" key="9">
    <source>
        <dbReference type="PROSITE" id="PS50983"/>
    </source>
</evidence>
<dbReference type="SUPFAM" id="SSF46689">
    <property type="entry name" value="Homeodomain-like"/>
    <property type="match status" value="2"/>
</dbReference>
<evidence type="ECO:0000256" key="3">
    <source>
        <dbReference type="ARBA" id="ARBA00022448"/>
    </source>
</evidence>
<reference evidence="10 11" key="1">
    <citation type="submission" date="2019-11" db="EMBL/GenBank/DDBJ databases">
        <title>Paenibacillus monticola sp. nov., a novel PGPR strain isolated from mountain sample in China.</title>
        <authorList>
            <person name="Zhao Q."/>
            <person name="Li H.-P."/>
            <person name="Zhang J.-L."/>
        </authorList>
    </citation>
    <scope>NUCLEOTIDE SEQUENCE [LARGE SCALE GENOMIC DNA]</scope>
    <source>
        <strain evidence="10 11">LC-T2</strain>
    </source>
</reference>
<dbReference type="InterPro" id="IPR018060">
    <property type="entry name" value="HTH_AraC"/>
</dbReference>
<evidence type="ECO:0000256" key="7">
    <source>
        <dbReference type="ARBA" id="ARBA00023163"/>
    </source>
</evidence>
<evidence type="ECO:0000313" key="10">
    <source>
        <dbReference type="EMBL" id="MRN51708.1"/>
    </source>
</evidence>
<dbReference type="GO" id="GO:0030288">
    <property type="term" value="C:outer membrane-bounded periplasmic space"/>
    <property type="evidence" value="ECO:0007669"/>
    <property type="project" value="TreeGrafter"/>
</dbReference>
<keyword evidence="7" id="KW-0804">Transcription</keyword>
<dbReference type="Pfam" id="PF12833">
    <property type="entry name" value="HTH_18"/>
    <property type="match status" value="1"/>
</dbReference>
<comment type="subcellular location">
    <subcellularLocation>
        <location evidence="1">Cell envelope</location>
    </subcellularLocation>
</comment>
<feature type="domain" description="Fe/B12 periplasmic-binding" evidence="9">
    <location>
        <begin position="296"/>
        <end position="555"/>
    </location>
</feature>
<dbReference type="InterPro" id="IPR018062">
    <property type="entry name" value="HTH_AraC-typ_CS"/>
</dbReference>
<dbReference type="PANTHER" id="PTHR30532">
    <property type="entry name" value="IRON III DICITRATE-BINDING PERIPLASMIC PROTEIN"/>
    <property type="match status" value="1"/>
</dbReference>
<dbReference type="Proteomes" id="UP000463051">
    <property type="component" value="Unassembled WGS sequence"/>
</dbReference>
<comment type="similarity">
    <text evidence="2">Belongs to the bacterial solute-binding protein 8 family.</text>
</comment>
<dbReference type="SMART" id="SM00342">
    <property type="entry name" value="HTH_ARAC"/>
    <property type="match status" value="1"/>
</dbReference>
<evidence type="ECO:0000313" key="11">
    <source>
        <dbReference type="Proteomes" id="UP000463051"/>
    </source>
</evidence>
<dbReference type="PROSITE" id="PS50983">
    <property type="entry name" value="FE_B12_PBP"/>
    <property type="match status" value="1"/>
</dbReference>
<dbReference type="EMBL" id="WJXB01000001">
    <property type="protein sequence ID" value="MRN51708.1"/>
    <property type="molecule type" value="Genomic_DNA"/>
</dbReference>
<dbReference type="InterPro" id="IPR051313">
    <property type="entry name" value="Bact_iron-sidero_bind"/>
</dbReference>
<dbReference type="PANTHER" id="PTHR30532:SF26">
    <property type="entry name" value="IRON(3+)-HYDROXAMATE-BINDING PROTEIN FHUD"/>
    <property type="match status" value="1"/>
</dbReference>
<accession>A0A7X2H2X3</accession>
<feature type="domain" description="HTH araC/xylS-type" evidence="8">
    <location>
        <begin position="176"/>
        <end position="274"/>
    </location>
</feature>
<dbReference type="InterPro" id="IPR009057">
    <property type="entry name" value="Homeodomain-like_sf"/>
</dbReference>
<sequence length="563" mass="63835">MPHSSTPAAPLRSLLFQLTNIEFIVQPAASLSPPEITERADQHTLLVFTSGSGTLFINDDALPLRMDKSYLLSPGESFHTYGNDITLYYYKISFLAIYINGQPEAYTHEIFPGKRELIAYPFHRMIRLIEDLFINKGDTDDIPFFKQQLRFQELLLFLFEHNSPSEHNFSPAQSVESTITYLQNHYMDNITVRQLAEQANVSSWQYTPIFQKLTGKKPLDFLTELRIYHSKQLLLHSGESLREIAHLVGFTDEYYFNRRFRQKTGITPGQYAQSQRPKVEVKDWTGHVVDIPDRPKRIVYHGETLGDLLALGVKPVGGDEAFTRNSVYKHRLKKLANVGFPLDVQRTGSLDPDLIIIANPDEREYNRVAKIAPTLTFNSFAPLEERLPLLGSWLGKEREAAAWLNNFAAKNAAMWQRLYTDILQPGATASALLYDHGHHLYVMGTTGLASALYAACGFQPEDRVRDILAEDLGFAEVELHQLHLYAGDHIFMLIPESADSRFAMEQLLLNPLWNSLPAVQKGHVYLLDGTKWNSADALTREKLLLLLPRLLVGAQPSTPQATN</sequence>
<keyword evidence="5" id="KW-0805">Transcription regulation</keyword>
<evidence type="ECO:0000256" key="2">
    <source>
        <dbReference type="ARBA" id="ARBA00008814"/>
    </source>
</evidence>
<dbReference type="InterPro" id="IPR002491">
    <property type="entry name" value="ABC_transptr_periplasmic_BD"/>
</dbReference>
<dbReference type="AlphaFoldDB" id="A0A7X2H2X3"/>
<organism evidence="10 11">
    <name type="scientific">Paenibacillus monticola</name>
    <dbReference type="NCBI Taxonomy" id="2666075"/>
    <lineage>
        <taxon>Bacteria</taxon>
        <taxon>Bacillati</taxon>
        <taxon>Bacillota</taxon>
        <taxon>Bacilli</taxon>
        <taxon>Bacillales</taxon>
        <taxon>Paenibacillaceae</taxon>
        <taxon>Paenibacillus</taxon>
    </lineage>
</organism>